<evidence type="ECO:0000259" key="8">
    <source>
        <dbReference type="PROSITE" id="PS51754"/>
    </source>
</evidence>
<keyword evidence="3 6" id="KW-0805">Transcription regulation</keyword>
<evidence type="ECO:0000313" key="9">
    <source>
        <dbReference type="EMBL" id="KAL1549067.1"/>
    </source>
</evidence>
<evidence type="ECO:0000256" key="3">
    <source>
        <dbReference type="ARBA" id="ARBA00023015"/>
    </source>
</evidence>
<evidence type="ECO:0000256" key="6">
    <source>
        <dbReference type="RuleBase" id="RU367028"/>
    </source>
</evidence>
<keyword evidence="10" id="KW-1185">Reference proteome</keyword>
<dbReference type="EMBL" id="JBEAFC010000007">
    <property type="protein sequence ID" value="KAL1549067.1"/>
    <property type="molecule type" value="Genomic_DNA"/>
</dbReference>
<protein>
    <recommendedName>
        <fullName evidence="6">Transcription repressor</fullName>
    </recommendedName>
    <alternativeName>
        <fullName evidence="6">Ovate family protein</fullName>
    </alternativeName>
</protein>
<dbReference type="GO" id="GO:0045892">
    <property type="term" value="P:negative regulation of DNA-templated transcription"/>
    <property type="evidence" value="ECO:0007669"/>
    <property type="project" value="UniProtKB-UniRule"/>
</dbReference>
<evidence type="ECO:0000256" key="2">
    <source>
        <dbReference type="ARBA" id="ARBA00022491"/>
    </source>
</evidence>
<evidence type="ECO:0000313" key="10">
    <source>
        <dbReference type="Proteomes" id="UP001567538"/>
    </source>
</evidence>
<keyword evidence="4 6" id="KW-0804">Transcription</keyword>
<evidence type="ECO:0000256" key="5">
    <source>
        <dbReference type="ARBA" id="ARBA00023242"/>
    </source>
</evidence>
<name>A0ABD1GY77_SALDI</name>
<dbReference type="PANTHER" id="PTHR33057:SF82">
    <property type="entry name" value="TRANSCRIPTION REPRESSOR OFP5"/>
    <property type="match status" value="1"/>
</dbReference>
<keyword evidence="2 6" id="KW-0678">Repressor</keyword>
<comment type="subcellular location">
    <subcellularLocation>
        <location evidence="1 6">Nucleus</location>
    </subcellularLocation>
</comment>
<comment type="caution">
    <text evidence="9">The sequence shown here is derived from an EMBL/GenBank/DDBJ whole genome shotgun (WGS) entry which is preliminary data.</text>
</comment>
<feature type="region of interest" description="Disordered" evidence="7">
    <location>
        <begin position="27"/>
        <end position="51"/>
    </location>
</feature>
<dbReference type="AlphaFoldDB" id="A0ABD1GY77"/>
<feature type="region of interest" description="Disordered" evidence="7">
    <location>
        <begin position="64"/>
        <end position="106"/>
    </location>
</feature>
<dbReference type="PROSITE" id="PS51754">
    <property type="entry name" value="OVATE"/>
    <property type="match status" value="1"/>
</dbReference>
<comment type="function">
    <text evidence="6">Transcriptional repressor that regulates multiple aspects of plant growth and development.</text>
</comment>
<dbReference type="Proteomes" id="UP001567538">
    <property type="component" value="Unassembled WGS sequence"/>
</dbReference>
<organism evidence="9 10">
    <name type="scientific">Salvia divinorum</name>
    <name type="common">Maria pastora</name>
    <name type="synonym">Diviner's sage</name>
    <dbReference type="NCBI Taxonomy" id="28513"/>
    <lineage>
        <taxon>Eukaryota</taxon>
        <taxon>Viridiplantae</taxon>
        <taxon>Streptophyta</taxon>
        <taxon>Embryophyta</taxon>
        <taxon>Tracheophyta</taxon>
        <taxon>Spermatophyta</taxon>
        <taxon>Magnoliopsida</taxon>
        <taxon>eudicotyledons</taxon>
        <taxon>Gunneridae</taxon>
        <taxon>Pentapetalae</taxon>
        <taxon>asterids</taxon>
        <taxon>lamiids</taxon>
        <taxon>Lamiales</taxon>
        <taxon>Lamiaceae</taxon>
        <taxon>Nepetoideae</taxon>
        <taxon>Mentheae</taxon>
        <taxon>Salviinae</taxon>
        <taxon>Salvia</taxon>
        <taxon>Salvia subgen. Calosphace</taxon>
    </lineage>
</organism>
<dbReference type="PANTHER" id="PTHR33057">
    <property type="entry name" value="TRANSCRIPTION REPRESSOR OFP7-RELATED"/>
    <property type="match status" value="1"/>
</dbReference>
<dbReference type="InterPro" id="IPR038933">
    <property type="entry name" value="Ovate"/>
</dbReference>
<dbReference type="NCBIfam" id="TIGR01568">
    <property type="entry name" value="A_thal_3678"/>
    <property type="match status" value="1"/>
</dbReference>
<accession>A0ABD1GY77</accession>
<dbReference type="InterPro" id="IPR006458">
    <property type="entry name" value="Ovate_C"/>
</dbReference>
<proteinExistence type="predicted"/>
<sequence>MGNHKFRFSDMIPNAWFHKLKNMNNKPMPNYTKTLNHSNQKHLSLHSPEFTNSNQRKSYYFTRSPSLVQPNSLSKPATAARPTPRRSTKRSHHHLRPAQPRQVSTSVQAGCSCGAAAADDSSECLNFGPDQSSLFQPDSVPKEYGSDTGSGHDMSMVSWPSPCKCGGPSDLCCRLPQIITRKTVPSASQVRRLPLAKSTGIKLRVNSPRISNPRLVVHGRRSMAVVKASKDPRRDFRESILEMILENNIRESNDLEELLACYLSLNSDEHHHLIINVFKQIWFDFIQLRLN</sequence>
<evidence type="ECO:0000256" key="7">
    <source>
        <dbReference type="SAM" id="MobiDB-lite"/>
    </source>
</evidence>
<feature type="compositionally biased region" description="Basic residues" evidence="7">
    <location>
        <begin position="83"/>
        <end position="96"/>
    </location>
</feature>
<feature type="compositionally biased region" description="Polar residues" evidence="7">
    <location>
        <begin position="64"/>
        <end position="75"/>
    </location>
</feature>
<dbReference type="Pfam" id="PF13724">
    <property type="entry name" value="DNA_binding_2"/>
    <property type="match status" value="1"/>
</dbReference>
<gene>
    <name evidence="9" type="ORF">AAHA92_17215</name>
</gene>
<feature type="domain" description="OVATE" evidence="8">
    <location>
        <begin position="225"/>
        <end position="284"/>
    </location>
</feature>
<evidence type="ECO:0000256" key="4">
    <source>
        <dbReference type="ARBA" id="ARBA00023163"/>
    </source>
</evidence>
<dbReference type="GO" id="GO:0005634">
    <property type="term" value="C:nucleus"/>
    <property type="evidence" value="ECO:0007669"/>
    <property type="project" value="UniProtKB-SubCell"/>
</dbReference>
<evidence type="ECO:0000256" key="1">
    <source>
        <dbReference type="ARBA" id="ARBA00004123"/>
    </source>
</evidence>
<reference evidence="9 10" key="1">
    <citation type="submission" date="2024-06" db="EMBL/GenBank/DDBJ databases">
        <title>A chromosome level genome sequence of Diviner's sage (Salvia divinorum).</title>
        <authorList>
            <person name="Ford S.A."/>
            <person name="Ro D.-K."/>
            <person name="Ness R.W."/>
            <person name="Phillips M.A."/>
        </authorList>
    </citation>
    <scope>NUCLEOTIDE SEQUENCE [LARGE SCALE GENOMIC DNA]</scope>
    <source>
        <strain evidence="9">SAF-2024a</strain>
        <tissue evidence="9">Leaf</tissue>
    </source>
</reference>
<dbReference type="InterPro" id="IPR025830">
    <property type="entry name" value="DNA_bnd_dom_ovate"/>
</dbReference>
<keyword evidence="5 6" id="KW-0539">Nucleus</keyword>
<dbReference type="Pfam" id="PF04844">
    <property type="entry name" value="Ovate"/>
    <property type="match status" value="1"/>
</dbReference>